<dbReference type="InterPro" id="IPR027417">
    <property type="entry name" value="P-loop_NTPase"/>
</dbReference>
<reference evidence="11" key="1">
    <citation type="submission" date="2020-07" db="EMBL/GenBank/DDBJ databases">
        <title>Huge and variable diversity of episymbiotic CPR bacteria and DPANN archaea in groundwater ecosystems.</title>
        <authorList>
            <person name="He C.Y."/>
            <person name="Keren R."/>
            <person name="Whittaker M."/>
            <person name="Farag I.F."/>
            <person name="Doudna J."/>
            <person name="Cate J.H.D."/>
            <person name="Banfield J.F."/>
        </authorList>
    </citation>
    <scope>NUCLEOTIDE SEQUENCE</scope>
    <source>
        <strain evidence="11">NC_groundwater_580_Pr5_B-0.1um_64_19</strain>
    </source>
</reference>
<comment type="subcellular location">
    <subcellularLocation>
        <location evidence="9">Cytoplasm</location>
    </subcellularLocation>
</comment>
<evidence type="ECO:0000256" key="3">
    <source>
        <dbReference type="ARBA" id="ARBA00016296"/>
    </source>
</evidence>
<dbReference type="GO" id="GO:0005524">
    <property type="term" value="F:ATP binding"/>
    <property type="evidence" value="ECO:0007669"/>
    <property type="project" value="UniProtKB-UniRule"/>
</dbReference>
<evidence type="ECO:0000256" key="1">
    <source>
        <dbReference type="ARBA" id="ARBA00005790"/>
    </source>
</evidence>
<dbReference type="InterPro" id="IPR008144">
    <property type="entry name" value="Guanylate_kin-like_dom"/>
</dbReference>
<comment type="function">
    <text evidence="9">Essential for recycling GMP and indirectly, cGMP.</text>
</comment>
<evidence type="ECO:0000313" key="12">
    <source>
        <dbReference type="Proteomes" id="UP000779809"/>
    </source>
</evidence>
<dbReference type="EMBL" id="JACPNR010000013">
    <property type="protein sequence ID" value="MBI2679202.1"/>
    <property type="molecule type" value="Genomic_DNA"/>
</dbReference>
<gene>
    <name evidence="9 11" type="primary">gmk</name>
    <name evidence="11" type="ORF">HYX28_10525</name>
</gene>
<evidence type="ECO:0000256" key="5">
    <source>
        <dbReference type="ARBA" id="ARBA00022741"/>
    </source>
</evidence>
<dbReference type="SMART" id="SM00072">
    <property type="entry name" value="GuKc"/>
    <property type="match status" value="1"/>
</dbReference>
<proteinExistence type="inferred from homology"/>
<dbReference type="EC" id="2.7.4.8" evidence="2 9"/>
<dbReference type="PROSITE" id="PS00856">
    <property type="entry name" value="GUANYLATE_KINASE_1"/>
    <property type="match status" value="1"/>
</dbReference>
<dbReference type="InterPro" id="IPR020590">
    <property type="entry name" value="Guanylate_kinase_CS"/>
</dbReference>
<feature type="binding site" evidence="9">
    <location>
        <begin position="10"/>
        <end position="17"/>
    </location>
    <ligand>
        <name>ATP</name>
        <dbReference type="ChEBI" id="CHEBI:30616"/>
    </ligand>
</feature>
<dbReference type="InterPro" id="IPR008145">
    <property type="entry name" value="GK/Ca_channel_bsu"/>
</dbReference>
<accession>A0A932A9K4</accession>
<dbReference type="Proteomes" id="UP000779809">
    <property type="component" value="Unassembled WGS sequence"/>
</dbReference>
<dbReference type="PROSITE" id="PS50052">
    <property type="entry name" value="GUANYLATE_KINASE_2"/>
    <property type="match status" value="1"/>
</dbReference>
<dbReference type="SUPFAM" id="SSF52540">
    <property type="entry name" value="P-loop containing nucleoside triphosphate hydrolases"/>
    <property type="match status" value="1"/>
</dbReference>
<organism evidence="11 12">
    <name type="scientific">Candidatus Korobacter versatilis</name>
    <dbReference type="NCBI Taxonomy" id="658062"/>
    <lineage>
        <taxon>Bacteria</taxon>
        <taxon>Pseudomonadati</taxon>
        <taxon>Acidobacteriota</taxon>
        <taxon>Terriglobia</taxon>
        <taxon>Terriglobales</taxon>
        <taxon>Candidatus Korobacteraceae</taxon>
        <taxon>Candidatus Korobacter</taxon>
    </lineage>
</organism>
<dbReference type="CDD" id="cd00071">
    <property type="entry name" value="GMPK"/>
    <property type="match status" value="1"/>
</dbReference>
<evidence type="ECO:0000256" key="9">
    <source>
        <dbReference type="HAMAP-Rule" id="MF_00328"/>
    </source>
</evidence>
<evidence type="ECO:0000256" key="6">
    <source>
        <dbReference type="ARBA" id="ARBA00022777"/>
    </source>
</evidence>
<dbReference type="Gene3D" id="3.30.63.10">
    <property type="entry name" value="Guanylate Kinase phosphate binding domain"/>
    <property type="match status" value="1"/>
</dbReference>
<dbReference type="GO" id="GO:0004385">
    <property type="term" value="F:GMP kinase activity"/>
    <property type="evidence" value="ECO:0007669"/>
    <property type="project" value="UniProtKB-UniRule"/>
</dbReference>
<dbReference type="GO" id="GO:0005829">
    <property type="term" value="C:cytosol"/>
    <property type="evidence" value="ECO:0007669"/>
    <property type="project" value="TreeGrafter"/>
</dbReference>
<evidence type="ECO:0000259" key="10">
    <source>
        <dbReference type="PROSITE" id="PS50052"/>
    </source>
</evidence>
<dbReference type="FunFam" id="3.30.63.10:FF:000002">
    <property type="entry name" value="Guanylate kinase 1"/>
    <property type="match status" value="1"/>
</dbReference>
<dbReference type="AlphaFoldDB" id="A0A932A9K4"/>
<keyword evidence="7 9" id="KW-0067">ATP-binding</keyword>
<dbReference type="Pfam" id="PF00625">
    <property type="entry name" value="Guanylate_kin"/>
    <property type="match status" value="1"/>
</dbReference>
<evidence type="ECO:0000256" key="2">
    <source>
        <dbReference type="ARBA" id="ARBA00012961"/>
    </source>
</evidence>
<name>A0A932A9K4_9BACT</name>
<comment type="catalytic activity">
    <reaction evidence="9">
        <text>GMP + ATP = GDP + ADP</text>
        <dbReference type="Rhea" id="RHEA:20780"/>
        <dbReference type="ChEBI" id="CHEBI:30616"/>
        <dbReference type="ChEBI" id="CHEBI:58115"/>
        <dbReference type="ChEBI" id="CHEBI:58189"/>
        <dbReference type="ChEBI" id="CHEBI:456216"/>
        <dbReference type="EC" id="2.7.4.8"/>
    </reaction>
</comment>
<evidence type="ECO:0000256" key="8">
    <source>
        <dbReference type="ARBA" id="ARBA00030128"/>
    </source>
</evidence>
<protein>
    <recommendedName>
        <fullName evidence="3 9">Guanylate kinase</fullName>
        <ecNumber evidence="2 9">2.7.4.8</ecNumber>
    </recommendedName>
    <alternativeName>
        <fullName evidence="8 9">GMP kinase</fullName>
    </alternativeName>
</protein>
<sequence>MSGILYIISAPSGSGKSTLVTEIRKVVPELEFSVSYTTRPRRGSEQNGREYYFISREEFERMIASDDFLEHADVFGNYYGTAQRFLHEAAKRGKDLLLDIDVQGEKQVKVKVPEAASIFVLPPSRQVLELRLRRRSEAEGADSEGVIQRRLHEASKEIENYPNYDYILVNDQLELSIDQLKAIVLGERLKRAGRALTPDEQAIVERSRANLRENMREKAESVLKTFQLSAAPQR</sequence>
<dbReference type="Gene3D" id="3.40.50.300">
    <property type="entry name" value="P-loop containing nucleotide triphosphate hydrolases"/>
    <property type="match status" value="1"/>
</dbReference>
<dbReference type="InterPro" id="IPR017665">
    <property type="entry name" value="Guanylate_kinase"/>
</dbReference>
<keyword evidence="4 9" id="KW-0808">Transferase</keyword>
<feature type="domain" description="Guanylate kinase-like" evidence="10">
    <location>
        <begin position="3"/>
        <end position="185"/>
    </location>
</feature>
<dbReference type="NCBIfam" id="TIGR03263">
    <property type="entry name" value="guanyl_kin"/>
    <property type="match status" value="1"/>
</dbReference>
<dbReference type="PANTHER" id="PTHR23117">
    <property type="entry name" value="GUANYLATE KINASE-RELATED"/>
    <property type="match status" value="1"/>
</dbReference>
<keyword evidence="5 9" id="KW-0547">Nucleotide-binding</keyword>
<dbReference type="PANTHER" id="PTHR23117:SF13">
    <property type="entry name" value="GUANYLATE KINASE"/>
    <property type="match status" value="1"/>
</dbReference>
<evidence type="ECO:0000313" key="11">
    <source>
        <dbReference type="EMBL" id="MBI2679202.1"/>
    </source>
</evidence>
<dbReference type="HAMAP" id="MF_00328">
    <property type="entry name" value="Guanylate_kinase"/>
    <property type="match status" value="1"/>
</dbReference>
<evidence type="ECO:0000256" key="4">
    <source>
        <dbReference type="ARBA" id="ARBA00022679"/>
    </source>
</evidence>
<evidence type="ECO:0000256" key="7">
    <source>
        <dbReference type="ARBA" id="ARBA00022840"/>
    </source>
</evidence>
<comment type="caution">
    <text evidence="11">The sequence shown here is derived from an EMBL/GenBank/DDBJ whole genome shotgun (WGS) entry which is preliminary data.</text>
</comment>
<keyword evidence="6 9" id="KW-0418">Kinase</keyword>
<comment type="similarity">
    <text evidence="1 9">Belongs to the guanylate kinase family.</text>
</comment>
<keyword evidence="9" id="KW-0963">Cytoplasm</keyword>